<dbReference type="InterPro" id="IPR011992">
    <property type="entry name" value="EF-hand-dom_pair"/>
</dbReference>
<sequence>MKDNKKILFIKNLIFVSLCILLTFEHVLQTGKVFAENNNENTEIAENKNEEANDESVNSSSSNNEVEVNSKNQNEQESAESKPIKEKTEDNQEMIDLYRNIKIWVPAPRVKSVTLYIGIDEKFDPNSPLDKVYDEFGTRITDHNFFNLYNYWIDNKSIAEHNRVSAIDTTKVRSYLLFVFVPRVGWSNKVYVRIRENQTKLELQDVELYQGKKFDPNMPFKNVTDKAGKKIKAEDFKYYYIYPEGQQVGNEWLTKELDTKEPGTYKVRVYYPESEEYSNEATITVKEDKTKLELQDVELYQGKKFDPNMPFKNVTDKDGNKVKAEDFKYYYIYPEGQQVGDKWLTKELDTKEPGIYKVRLYDPFNEEYSNEATITVKEDKTKLELQDVDLYQGDKFEPNMPFKNVTDKDGNKLKAEDFKYYYIYPEGQQVEDKWLTKELDTKEPGIYKVRVFHIESNEYSNVATITVKEDKTKLELQDVNLYQGEKFDPNMPFKNVTDKDGNKIKAEDFKYYYIYPDGKQVGSDWLTKELDTKEPGIYKVRVFHIESREYSNVSTVTIKEDKSSLKTKDLTVDVEQKISWKEGFSSATDENGKDIPWSDKRISIEGVPNKETNIDTSKPGVYEYTLIFKGKAKNTKAKFKVTVQEKLSAEGKPQTLSLGASIDRLNPKDFVKNVKKGNEEIKPDDYTVEIKETVKEDVIGNKKMIVTVVRSSTGEKVDVSVPVKVEWGRSSVAYGALGDTRTSAAFPLILGENPIIAAVSGLEDDNKPIHTSFEDLYYQFDWFDLSKTTTITMDETKRGQAHIEAKGVELKQDTLKKWGTDQKQSVQYGDIVRAWQREPTKNYLYENEERNRYNNDLRSVYYEITKDGYQPLRVNQLKPKKVSTVLHASGDTLNEDFKNNMNKYFDSNEIKNIKPVEFVNLPDTGTSGLKSARVRVEETLKTGKKVQYDYDIEVNVENKWVNVTIPTKMLFFSDMKSENKDKVISESYSVTNNSDNTSLEVEMTSFSVEKDSEVTYLSAKEKDPTKPENKLRLNLFVNDQPKVQSLNGNTKAIHLVDLDFKTSTKLRFDGKYFNANSEASPQAKSSMVLKFNIKE</sequence>
<evidence type="ECO:0000313" key="3">
    <source>
        <dbReference type="EMBL" id="OEG18901.1"/>
    </source>
</evidence>
<feature type="compositionally biased region" description="Low complexity" evidence="1">
    <location>
        <begin position="55"/>
        <end position="76"/>
    </location>
</feature>
<proteinExistence type="predicted"/>
<dbReference type="OrthoDB" id="2195320at2"/>
<gene>
    <name evidence="3" type="ORF">BCR23_13260</name>
</gene>
<dbReference type="InterPro" id="IPR022038">
    <property type="entry name" value="Ig-like_bact"/>
</dbReference>
<dbReference type="Pfam" id="PF07523">
    <property type="entry name" value="Big_3"/>
    <property type="match status" value="1"/>
</dbReference>
<dbReference type="AlphaFoldDB" id="A0A1E5H1V3"/>
<name>A0A1E5H1V3_9ENTE</name>
<dbReference type="STRING" id="903983.BCR23_13260"/>
<dbReference type="InterPro" id="IPR013783">
    <property type="entry name" value="Ig-like_fold"/>
</dbReference>
<feature type="domain" description="Ig-like" evidence="2">
    <location>
        <begin position="567"/>
        <end position="643"/>
    </location>
</feature>
<dbReference type="SUPFAM" id="SSF47473">
    <property type="entry name" value="EF-hand"/>
    <property type="match status" value="1"/>
</dbReference>
<reference evidence="4" key="1">
    <citation type="submission" date="2016-09" db="EMBL/GenBank/DDBJ databases">
        <authorList>
            <person name="Gulvik C.A."/>
        </authorList>
    </citation>
    <scope>NUCLEOTIDE SEQUENCE [LARGE SCALE GENOMIC DNA]</scope>
    <source>
        <strain evidence="4">LMG 26306</strain>
    </source>
</reference>
<keyword evidence="4" id="KW-1185">Reference proteome</keyword>
<dbReference type="RefSeq" id="WP_069634088.1">
    <property type="nucleotide sequence ID" value="NZ_MIKB01000002.1"/>
</dbReference>
<accession>A0A1E5H1V3</accession>
<organism evidence="3 4">
    <name type="scientific">Enterococcus quebecensis</name>
    <dbReference type="NCBI Taxonomy" id="903983"/>
    <lineage>
        <taxon>Bacteria</taxon>
        <taxon>Bacillati</taxon>
        <taxon>Bacillota</taxon>
        <taxon>Bacilli</taxon>
        <taxon>Lactobacillales</taxon>
        <taxon>Enterococcaceae</taxon>
        <taxon>Enterococcus</taxon>
    </lineage>
</organism>
<dbReference type="EMBL" id="MIKB01000002">
    <property type="protein sequence ID" value="OEG18901.1"/>
    <property type="molecule type" value="Genomic_DNA"/>
</dbReference>
<evidence type="ECO:0000256" key="1">
    <source>
        <dbReference type="SAM" id="MobiDB-lite"/>
    </source>
</evidence>
<evidence type="ECO:0000313" key="4">
    <source>
        <dbReference type="Proteomes" id="UP000094764"/>
    </source>
</evidence>
<dbReference type="Gene3D" id="2.60.40.10">
    <property type="entry name" value="Immunoglobulins"/>
    <property type="match status" value="1"/>
</dbReference>
<feature type="region of interest" description="Disordered" evidence="1">
    <location>
        <begin position="43"/>
        <end position="87"/>
    </location>
</feature>
<dbReference type="Proteomes" id="UP000094764">
    <property type="component" value="Unassembled WGS sequence"/>
</dbReference>
<comment type="caution">
    <text evidence="3">The sequence shown here is derived from an EMBL/GenBank/DDBJ whole genome shotgun (WGS) entry which is preliminary data.</text>
</comment>
<evidence type="ECO:0000259" key="2">
    <source>
        <dbReference type="Pfam" id="PF07523"/>
    </source>
</evidence>
<protein>
    <recommendedName>
        <fullName evidence="2">Ig-like domain-containing protein</fullName>
    </recommendedName>
</protein>